<evidence type="ECO:0000256" key="10">
    <source>
        <dbReference type="RuleBase" id="RU000477"/>
    </source>
</evidence>
<keyword evidence="5" id="KW-0677">Repeat</keyword>
<dbReference type="GO" id="GO:0005886">
    <property type="term" value="C:plasma membrane"/>
    <property type="evidence" value="ECO:0007669"/>
    <property type="project" value="TreeGrafter"/>
</dbReference>
<feature type="transmembrane region" description="Helical" evidence="11">
    <location>
        <begin position="116"/>
        <end position="137"/>
    </location>
</feature>
<dbReference type="GO" id="GO:0015250">
    <property type="term" value="F:water channel activity"/>
    <property type="evidence" value="ECO:0007669"/>
    <property type="project" value="TreeGrafter"/>
</dbReference>
<evidence type="ECO:0000256" key="7">
    <source>
        <dbReference type="ARBA" id="ARBA00023136"/>
    </source>
</evidence>
<evidence type="ECO:0000256" key="5">
    <source>
        <dbReference type="ARBA" id="ARBA00022737"/>
    </source>
</evidence>
<dbReference type="GO" id="GO:0015254">
    <property type="term" value="F:glycerol channel activity"/>
    <property type="evidence" value="ECO:0007669"/>
    <property type="project" value="TreeGrafter"/>
</dbReference>
<dbReference type="InterPro" id="IPR023271">
    <property type="entry name" value="Aquaporin-like"/>
</dbReference>
<dbReference type="RefSeq" id="XP_013319806.1">
    <property type="nucleotide sequence ID" value="XM_013464352.1"/>
</dbReference>
<comment type="similarity">
    <text evidence="2 10">Belongs to the MIP/aquaporin (TC 1.A.8) family.</text>
</comment>
<keyword evidence="4 10" id="KW-0812">Transmembrane</keyword>
<dbReference type="Pfam" id="PF00230">
    <property type="entry name" value="MIP"/>
    <property type="match status" value="1"/>
</dbReference>
<comment type="subcellular location">
    <subcellularLocation>
        <location evidence="1">Membrane</location>
        <topology evidence="1">Multi-pass membrane protein</topology>
    </subcellularLocation>
</comment>
<evidence type="ECO:0000313" key="13">
    <source>
        <dbReference type="Proteomes" id="UP000054342"/>
    </source>
</evidence>
<keyword evidence="7 11" id="KW-0472">Membrane</keyword>
<feature type="transmembrane region" description="Helical" evidence="11">
    <location>
        <begin position="297"/>
        <end position="317"/>
    </location>
</feature>
<dbReference type="STRING" id="348802.A0A0D2DA72"/>
<dbReference type="NCBIfam" id="TIGR00861">
    <property type="entry name" value="MIP"/>
    <property type="match status" value="1"/>
</dbReference>
<evidence type="ECO:0008006" key="14">
    <source>
        <dbReference type="Google" id="ProtNLM"/>
    </source>
</evidence>
<feature type="transmembrane region" description="Helical" evidence="11">
    <location>
        <begin position="247"/>
        <end position="270"/>
    </location>
</feature>
<dbReference type="PRINTS" id="PR00783">
    <property type="entry name" value="MINTRINSICP"/>
</dbReference>
<dbReference type="HOGENOM" id="CLU_020019_9_0_1"/>
<reference evidence="12 13" key="1">
    <citation type="submission" date="2015-01" db="EMBL/GenBank/DDBJ databases">
        <title>The Genome Sequence of Exophiala xenobiotica CBS118157.</title>
        <authorList>
            <consortium name="The Broad Institute Genomics Platform"/>
            <person name="Cuomo C."/>
            <person name="de Hoog S."/>
            <person name="Gorbushina A."/>
            <person name="Stielow B."/>
            <person name="Teixiera M."/>
            <person name="Abouelleil A."/>
            <person name="Chapman S.B."/>
            <person name="Priest M."/>
            <person name="Young S.K."/>
            <person name="Wortman J."/>
            <person name="Nusbaum C."/>
            <person name="Birren B."/>
        </authorList>
    </citation>
    <scope>NUCLEOTIDE SEQUENCE [LARGE SCALE GENOMIC DNA]</scope>
    <source>
        <strain evidence="12 13">CBS 118157</strain>
    </source>
</reference>
<evidence type="ECO:0000256" key="9">
    <source>
        <dbReference type="ARBA" id="ARBA00049405"/>
    </source>
</evidence>
<gene>
    <name evidence="12" type="ORF">PV05_03686</name>
</gene>
<keyword evidence="3 10" id="KW-0813">Transport</keyword>
<comment type="catalytic activity">
    <reaction evidence="8">
        <text>H2O(in) = H2O(out)</text>
        <dbReference type="Rhea" id="RHEA:29667"/>
        <dbReference type="ChEBI" id="CHEBI:15377"/>
    </reaction>
</comment>
<dbReference type="SUPFAM" id="SSF81338">
    <property type="entry name" value="Aquaporin-like"/>
    <property type="match status" value="1"/>
</dbReference>
<dbReference type="FunFam" id="1.20.1080.10:FF:000027">
    <property type="entry name" value="MIP aquaporin"/>
    <property type="match status" value="1"/>
</dbReference>
<evidence type="ECO:0000313" key="12">
    <source>
        <dbReference type="EMBL" id="KIW59222.1"/>
    </source>
</evidence>
<dbReference type="EMBL" id="KN847318">
    <property type="protein sequence ID" value="KIW59222.1"/>
    <property type="molecule type" value="Genomic_DNA"/>
</dbReference>
<dbReference type="InterPro" id="IPR050363">
    <property type="entry name" value="MIP/Aquaporin"/>
</dbReference>
<protein>
    <recommendedName>
        <fullName evidence="14">Aquaporin</fullName>
    </recommendedName>
</protein>
<feature type="transmembrane region" description="Helical" evidence="11">
    <location>
        <begin position="85"/>
        <end position="104"/>
    </location>
</feature>
<evidence type="ECO:0000256" key="6">
    <source>
        <dbReference type="ARBA" id="ARBA00022989"/>
    </source>
</evidence>
<dbReference type="AlphaFoldDB" id="A0A0D2DA72"/>
<evidence type="ECO:0000256" key="11">
    <source>
        <dbReference type="SAM" id="Phobius"/>
    </source>
</evidence>
<evidence type="ECO:0000256" key="3">
    <source>
        <dbReference type="ARBA" id="ARBA00022448"/>
    </source>
</evidence>
<dbReference type="InterPro" id="IPR022357">
    <property type="entry name" value="MIP_CS"/>
</dbReference>
<organism evidence="12 13">
    <name type="scientific">Exophiala xenobiotica</name>
    <dbReference type="NCBI Taxonomy" id="348802"/>
    <lineage>
        <taxon>Eukaryota</taxon>
        <taxon>Fungi</taxon>
        <taxon>Dikarya</taxon>
        <taxon>Ascomycota</taxon>
        <taxon>Pezizomycotina</taxon>
        <taxon>Eurotiomycetes</taxon>
        <taxon>Chaetothyriomycetidae</taxon>
        <taxon>Chaetothyriales</taxon>
        <taxon>Herpotrichiellaceae</taxon>
        <taxon>Exophiala</taxon>
    </lineage>
</organism>
<dbReference type="GeneID" id="25325594"/>
<evidence type="ECO:0000256" key="1">
    <source>
        <dbReference type="ARBA" id="ARBA00004141"/>
    </source>
</evidence>
<feature type="transmembrane region" description="Helical" evidence="11">
    <location>
        <begin position="158"/>
        <end position="178"/>
    </location>
</feature>
<keyword evidence="13" id="KW-1185">Reference proteome</keyword>
<dbReference type="PANTHER" id="PTHR43829">
    <property type="entry name" value="AQUAPORIN OR AQUAGLYCEROPORIN RELATED"/>
    <property type="match status" value="1"/>
</dbReference>
<proteinExistence type="inferred from homology"/>
<dbReference type="PANTHER" id="PTHR43829:SF9">
    <property type="entry name" value="AQUAPORIN-9"/>
    <property type="match status" value="1"/>
</dbReference>
<dbReference type="CDD" id="cd00333">
    <property type="entry name" value="MIP"/>
    <property type="match status" value="1"/>
</dbReference>
<accession>A0A0D2DA72</accession>
<dbReference type="OrthoDB" id="3222at2759"/>
<name>A0A0D2DA72_9EURO</name>
<dbReference type="PROSITE" id="PS00221">
    <property type="entry name" value="MIP"/>
    <property type="match status" value="1"/>
</dbReference>
<comment type="catalytic activity">
    <reaction evidence="9">
        <text>glycerol(in) = glycerol(out)</text>
        <dbReference type="Rhea" id="RHEA:29675"/>
        <dbReference type="ChEBI" id="CHEBI:17754"/>
    </reaction>
</comment>
<dbReference type="InterPro" id="IPR000425">
    <property type="entry name" value="MIP"/>
</dbReference>
<evidence type="ECO:0000256" key="2">
    <source>
        <dbReference type="ARBA" id="ARBA00006175"/>
    </source>
</evidence>
<keyword evidence="6 11" id="KW-1133">Transmembrane helix</keyword>
<dbReference type="Proteomes" id="UP000054342">
    <property type="component" value="Unassembled WGS sequence"/>
</dbReference>
<sequence>MSSTSSSGSVEKFSVPMAKTAHEEHPHLDVPQAPSRRTSVAGMPAFAEHGPLVDHKIPQAEAVQQEPDLAWSRIRHYLREPLSEFFGVFILIMFGDGVVAQVVLSGGTKGDYQSISWGWGLGVMLGVYSSGISGAHLNPAVTFANCVFRKFPWRKFPAYMLAQVLGAMVASAVVYANYKSAIDVFEGGAHIRTVGGETSTAGIFCTYPAAFMTRTGMFFSEFIASTLLMFLIYALKDDGNIGAGPLTPLCLFFVIFGIGACFGWETGYAINLARDFGPRLVSYMIGYGHEVWSFGGYYFWIPMVAPFMGCTFGGWLYDTFLFTGESPINTPWMGLKRFTQPKRSVWSNTYQPNIDEHMA</sequence>
<evidence type="ECO:0000256" key="8">
    <source>
        <dbReference type="ARBA" id="ARBA00034651"/>
    </source>
</evidence>
<dbReference type="Gene3D" id="1.20.1080.10">
    <property type="entry name" value="Glycerol uptake facilitator protein"/>
    <property type="match status" value="1"/>
</dbReference>
<feature type="transmembrane region" description="Helical" evidence="11">
    <location>
        <begin position="217"/>
        <end position="235"/>
    </location>
</feature>
<evidence type="ECO:0000256" key="4">
    <source>
        <dbReference type="ARBA" id="ARBA00022692"/>
    </source>
</evidence>